<accession>A0A0X8X080</accession>
<dbReference type="KEGG" id="mgot:MgSA37_01612"/>
<gene>
    <name evidence="2" type="ORF">MgSA37_01612</name>
</gene>
<dbReference type="Gene3D" id="3.30.70.1060">
    <property type="entry name" value="Dimeric alpha+beta barrel"/>
    <property type="match status" value="1"/>
</dbReference>
<name>A0A0X8X080_9SPHI</name>
<dbReference type="InterPro" id="IPR005545">
    <property type="entry name" value="YCII"/>
</dbReference>
<dbReference type="InterPro" id="IPR011008">
    <property type="entry name" value="Dimeric_a/b-barrel"/>
</dbReference>
<protein>
    <submittedName>
        <fullName evidence="2">YCII-related domain protein</fullName>
    </submittedName>
</protein>
<proteinExistence type="inferred from homology"/>
<dbReference type="Proteomes" id="UP000218263">
    <property type="component" value="Chromosome"/>
</dbReference>
<reference evidence="2 3" key="1">
    <citation type="submission" date="2015-12" db="EMBL/GenBank/DDBJ databases">
        <title>Genome sequence of Mucilaginibacter gotjawali.</title>
        <authorList>
            <person name="Lee J.S."/>
            <person name="Lee K.C."/>
            <person name="Kim K.K."/>
            <person name="Lee B.W."/>
        </authorList>
    </citation>
    <scope>NUCLEOTIDE SEQUENCE [LARGE SCALE GENOMIC DNA]</scope>
    <source>
        <strain evidence="2 3">SA3-7</strain>
    </source>
</reference>
<evidence type="ECO:0000313" key="3">
    <source>
        <dbReference type="Proteomes" id="UP000218263"/>
    </source>
</evidence>
<dbReference type="OrthoDB" id="7782105at2"/>
<organism evidence="2 3">
    <name type="scientific">Mucilaginibacter gotjawali</name>
    <dbReference type="NCBI Taxonomy" id="1550579"/>
    <lineage>
        <taxon>Bacteria</taxon>
        <taxon>Pseudomonadati</taxon>
        <taxon>Bacteroidota</taxon>
        <taxon>Sphingobacteriia</taxon>
        <taxon>Sphingobacteriales</taxon>
        <taxon>Sphingobacteriaceae</taxon>
        <taxon>Mucilaginibacter</taxon>
    </lineage>
</organism>
<evidence type="ECO:0000313" key="2">
    <source>
        <dbReference type="EMBL" id="BAU53444.1"/>
    </source>
</evidence>
<dbReference type="EMBL" id="AP017313">
    <property type="protein sequence ID" value="BAU53444.1"/>
    <property type="molecule type" value="Genomic_DNA"/>
</dbReference>
<evidence type="ECO:0000256" key="1">
    <source>
        <dbReference type="ARBA" id="ARBA00007689"/>
    </source>
</evidence>
<dbReference type="SUPFAM" id="SSF54909">
    <property type="entry name" value="Dimeric alpha+beta barrel"/>
    <property type="match status" value="1"/>
</dbReference>
<dbReference type="AlphaFoldDB" id="A0A0X8X080"/>
<keyword evidence="3" id="KW-1185">Reference proteome</keyword>
<comment type="similarity">
    <text evidence="1">Belongs to the YciI family.</text>
</comment>
<dbReference type="RefSeq" id="WP_096351016.1">
    <property type="nucleotide sequence ID" value="NZ_AP017313.1"/>
</dbReference>
<sequence>MKEFMLLIRNEADSKSTFSADQDKAFLNACKVYIEKLQANGKLISAQPLVREGKVISGSNGSWSEAPYSLDKEVIVGYYHIRANNLEEATSIAKGNPEFEFTTTARVEVRPIKMKEESTAYVYPKG</sequence>
<dbReference type="Pfam" id="PF03795">
    <property type="entry name" value="YCII"/>
    <property type="match status" value="1"/>
</dbReference>